<proteinExistence type="predicted"/>
<protein>
    <submittedName>
        <fullName evidence="2">Uncharacterized protein</fullName>
    </submittedName>
</protein>
<feature type="region of interest" description="Disordered" evidence="1">
    <location>
        <begin position="288"/>
        <end position="307"/>
    </location>
</feature>
<gene>
    <name evidence="2" type="ORF">EV421DRAFT_1913073</name>
</gene>
<dbReference type="Gene3D" id="3.60.130.30">
    <property type="match status" value="1"/>
</dbReference>
<sequence>MNMEWLVHAQVTDKDSDSFNLDPRLLQHLAADPITEPDIPPQYHPSLDVDDHAPDVMTLSAGDSSSIENMTTTTMVKTTTPRFIHAASFMDEARKFVAACTPFTSKDSGTNIRGNHWFCIAGHDRQNKSVPALTAWHHIPKNAAAVKRFFAKGTMLWRVSQVAMSIVKYKFPGIFEQYMECSKYMQSHFDIEPMFGCFFNFCINMSRPGVPRVMCEPHVDKSNLAVGVCLLLIYGYFKDDEKCWLILWEGKLLMQLPPGVFLAYPSSLFYHFNLDLNDLKIVTTIGDEKPSSKRSSPLNNPWEEGEE</sequence>
<dbReference type="AlphaFoldDB" id="A0AA39ITP0"/>
<evidence type="ECO:0000313" key="2">
    <source>
        <dbReference type="EMBL" id="KAK0430311.1"/>
    </source>
</evidence>
<name>A0AA39ITP0_9AGAR</name>
<comment type="caution">
    <text evidence="2">The sequence shown here is derived from an EMBL/GenBank/DDBJ whole genome shotgun (WGS) entry which is preliminary data.</text>
</comment>
<evidence type="ECO:0000256" key="1">
    <source>
        <dbReference type="SAM" id="MobiDB-lite"/>
    </source>
</evidence>
<dbReference type="Proteomes" id="UP001175226">
    <property type="component" value="Unassembled WGS sequence"/>
</dbReference>
<reference evidence="2" key="1">
    <citation type="submission" date="2023-06" db="EMBL/GenBank/DDBJ databases">
        <authorList>
            <consortium name="Lawrence Berkeley National Laboratory"/>
            <person name="Ahrendt S."/>
            <person name="Sahu N."/>
            <person name="Indic B."/>
            <person name="Wong-Bajracharya J."/>
            <person name="Merenyi Z."/>
            <person name="Ke H.-M."/>
            <person name="Monk M."/>
            <person name="Kocsube S."/>
            <person name="Drula E."/>
            <person name="Lipzen A."/>
            <person name="Balint B."/>
            <person name="Henrissat B."/>
            <person name="Andreopoulos B."/>
            <person name="Martin F.M."/>
            <person name="Harder C.B."/>
            <person name="Rigling D."/>
            <person name="Ford K.L."/>
            <person name="Foster G.D."/>
            <person name="Pangilinan J."/>
            <person name="Papanicolaou A."/>
            <person name="Barry K."/>
            <person name="LaButti K."/>
            <person name="Viragh M."/>
            <person name="Koriabine M."/>
            <person name="Yan M."/>
            <person name="Riley R."/>
            <person name="Champramary S."/>
            <person name="Plett K.L."/>
            <person name="Tsai I.J."/>
            <person name="Slot J."/>
            <person name="Sipos G."/>
            <person name="Plett J."/>
            <person name="Nagy L.G."/>
            <person name="Grigoriev I.V."/>
        </authorList>
    </citation>
    <scope>NUCLEOTIDE SEQUENCE</scope>
    <source>
        <strain evidence="2">FPL87.14</strain>
    </source>
</reference>
<organism evidence="2 3">
    <name type="scientific">Armillaria borealis</name>
    <dbReference type="NCBI Taxonomy" id="47425"/>
    <lineage>
        <taxon>Eukaryota</taxon>
        <taxon>Fungi</taxon>
        <taxon>Dikarya</taxon>
        <taxon>Basidiomycota</taxon>
        <taxon>Agaricomycotina</taxon>
        <taxon>Agaricomycetes</taxon>
        <taxon>Agaricomycetidae</taxon>
        <taxon>Agaricales</taxon>
        <taxon>Marasmiineae</taxon>
        <taxon>Physalacriaceae</taxon>
        <taxon>Armillaria</taxon>
    </lineage>
</organism>
<accession>A0AA39ITP0</accession>
<keyword evidence="3" id="KW-1185">Reference proteome</keyword>
<evidence type="ECO:0000313" key="3">
    <source>
        <dbReference type="Proteomes" id="UP001175226"/>
    </source>
</evidence>
<dbReference type="EMBL" id="JAUEPT010000156">
    <property type="protein sequence ID" value="KAK0430311.1"/>
    <property type="molecule type" value="Genomic_DNA"/>
</dbReference>